<dbReference type="Proteomes" id="UP000182334">
    <property type="component" value="Chromosome I"/>
</dbReference>
<accession>A0A1L0B6E9</accession>
<dbReference type="GO" id="GO:0008080">
    <property type="term" value="F:N-acetyltransferase activity"/>
    <property type="evidence" value="ECO:0007669"/>
    <property type="project" value="TreeGrafter"/>
</dbReference>
<gene>
    <name evidence="1" type="ORF">SAMEA4029010_CIC11G00000004184</name>
</gene>
<evidence type="ECO:0000313" key="1">
    <source>
        <dbReference type="EMBL" id="SGZ46531.1"/>
    </source>
</evidence>
<dbReference type="OrthoDB" id="2150604at2759"/>
<dbReference type="InterPro" id="IPR052058">
    <property type="entry name" value="Alcohol_O-acetyltransferase"/>
</dbReference>
<protein>
    <submittedName>
        <fullName evidence="1">CIC11C00000004184</fullName>
    </submittedName>
</protein>
<proteinExistence type="predicted"/>
<dbReference type="SUPFAM" id="SSF52777">
    <property type="entry name" value="CoA-dependent acyltransferases"/>
    <property type="match status" value="1"/>
</dbReference>
<dbReference type="Pfam" id="PF07247">
    <property type="entry name" value="AATase"/>
    <property type="match status" value="1"/>
</dbReference>
<keyword evidence="2" id="KW-1185">Reference proteome</keyword>
<dbReference type="EMBL" id="LT635756">
    <property type="protein sequence ID" value="SGZ46531.1"/>
    <property type="molecule type" value="Genomic_DNA"/>
</dbReference>
<reference evidence="1 2" key="1">
    <citation type="submission" date="2016-10" db="EMBL/GenBank/DDBJ databases">
        <authorList>
            <person name="de Groot N.N."/>
        </authorList>
    </citation>
    <scope>NUCLEOTIDE SEQUENCE [LARGE SCALE GENOMIC DNA]</scope>
    <source>
        <strain evidence="1 2">CBS 141442</strain>
    </source>
</reference>
<name>A0A1L0B6E9_9ASCO</name>
<organism evidence="1 2">
    <name type="scientific">Sungouiella intermedia</name>
    <dbReference type="NCBI Taxonomy" id="45354"/>
    <lineage>
        <taxon>Eukaryota</taxon>
        <taxon>Fungi</taxon>
        <taxon>Dikarya</taxon>
        <taxon>Ascomycota</taxon>
        <taxon>Saccharomycotina</taxon>
        <taxon>Pichiomycetes</taxon>
        <taxon>Metschnikowiaceae</taxon>
        <taxon>Sungouiella</taxon>
    </lineage>
</organism>
<dbReference type="STRING" id="45354.A0A1L0B6E9"/>
<dbReference type="PANTHER" id="PTHR28037:SF1">
    <property type="entry name" value="ALCOHOL O-ACETYLTRANSFERASE 1-RELATED"/>
    <property type="match status" value="1"/>
</dbReference>
<dbReference type="AlphaFoldDB" id="A0A1L0B6E9"/>
<dbReference type="PANTHER" id="PTHR28037">
    <property type="entry name" value="ALCOHOL O-ACETYLTRANSFERASE 1-RELATED"/>
    <property type="match status" value="1"/>
</dbReference>
<sequence>MTLPNHRRKAAFDESYFICRNVEKYYSNFNVVGQYNKHFSKATLSNALKSMIAKNPWLTYNFFHISDKEPVDYHTDYELRCVDSITFDKVVEYRQIDKFDERTFETINEFSNKINCTDAPLWQLCVFETDESQYVCGYFCHTLHDGGTALQFQKDLVRELEAFEHESQVVENLFDYEKAKYELPDILPARELMTDLYIPGIFQRVKLWMNVKFPIIVGWFRRSIDYLKSFMGISEEKSPVFASFAVTKDLSSKFKIVNFSPQQVRSMTQYCRANNITLTPLFNVVAQDCIEKLIFPHYSRPDGFYEYASSHFIAINGRRFFPQFSNPFLYGVFVAGAPTTFDYMNIQSKDEFLPHIKRFHSMIYDELKSRRSFKLMWTWAVADISKALQTKIGKSERYTTMISNLGMVKDDPQSSWKIVNAWFGLNTSIGYHFILNMTTTETGGLNLVIPYFPAYGDLEMEVNGEKVPVMDQFVTQFRRSCQEIIEAV</sequence>
<dbReference type="InterPro" id="IPR010828">
    <property type="entry name" value="Atf2/Sli1-like"/>
</dbReference>
<evidence type="ECO:0000313" key="2">
    <source>
        <dbReference type="Proteomes" id="UP000182334"/>
    </source>
</evidence>